<protein>
    <submittedName>
        <fullName evidence="5">AraC-type DNA-binding protein</fullName>
    </submittedName>
</protein>
<dbReference type="Gene3D" id="1.10.10.60">
    <property type="entry name" value="Homeodomain-like"/>
    <property type="match status" value="1"/>
</dbReference>
<name>A0A1H6WFA2_9BACT</name>
<proteinExistence type="predicted"/>
<keyword evidence="2 5" id="KW-0238">DNA-binding</keyword>
<keyword evidence="1" id="KW-0805">Transcription regulation</keyword>
<dbReference type="GO" id="GO:0003700">
    <property type="term" value="F:DNA-binding transcription factor activity"/>
    <property type="evidence" value="ECO:0007669"/>
    <property type="project" value="InterPro"/>
</dbReference>
<dbReference type="EMBL" id="FNZH01000002">
    <property type="protein sequence ID" value="SEJ11182.1"/>
    <property type="molecule type" value="Genomic_DNA"/>
</dbReference>
<organism evidence="5 6">
    <name type="scientific">Cyclobacterium xiamenense</name>
    <dbReference type="NCBI Taxonomy" id="1297121"/>
    <lineage>
        <taxon>Bacteria</taxon>
        <taxon>Pseudomonadati</taxon>
        <taxon>Bacteroidota</taxon>
        <taxon>Cytophagia</taxon>
        <taxon>Cytophagales</taxon>
        <taxon>Cyclobacteriaceae</taxon>
        <taxon>Cyclobacterium</taxon>
    </lineage>
</organism>
<keyword evidence="3" id="KW-0804">Transcription</keyword>
<reference evidence="6" key="1">
    <citation type="submission" date="2016-10" db="EMBL/GenBank/DDBJ databases">
        <authorList>
            <person name="Varghese N."/>
            <person name="Submissions S."/>
        </authorList>
    </citation>
    <scope>NUCLEOTIDE SEQUENCE [LARGE SCALE GENOMIC DNA]</scope>
    <source>
        <strain evidence="6">IBRC-M 10761</strain>
    </source>
</reference>
<accession>A0A1H6WFA2</accession>
<dbReference type="PANTHER" id="PTHR43280">
    <property type="entry name" value="ARAC-FAMILY TRANSCRIPTIONAL REGULATOR"/>
    <property type="match status" value="1"/>
</dbReference>
<dbReference type="GO" id="GO:0043565">
    <property type="term" value="F:sequence-specific DNA binding"/>
    <property type="evidence" value="ECO:0007669"/>
    <property type="project" value="InterPro"/>
</dbReference>
<evidence type="ECO:0000259" key="4">
    <source>
        <dbReference type="PROSITE" id="PS01124"/>
    </source>
</evidence>
<evidence type="ECO:0000256" key="1">
    <source>
        <dbReference type="ARBA" id="ARBA00023015"/>
    </source>
</evidence>
<dbReference type="SMART" id="SM00342">
    <property type="entry name" value="HTH_ARAC"/>
    <property type="match status" value="1"/>
</dbReference>
<evidence type="ECO:0000256" key="3">
    <source>
        <dbReference type="ARBA" id="ARBA00023163"/>
    </source>
</evidence>
<gene>
    <name evidence="5" type="ORF">SAMN05192553_102437</name>
</gene>
<evidence type="ECO:0000313" key="5">
    <source>
        <dbReference type="EMBL" id="SEJ11182.1"/>
    </source>
</evidence>
<dbReference type="STRING" id="1416801.SAMN05192553_102437"/>
<keyword evidence="6" id="KW-1185">Reference proteome</keyword>
<dbReference type="InterPro" id="IPR018060">
    <property type="entry name" value="HTH_AraC"/>
</dbReference>
<dbReference type="RefSeq" id="WP_092171338.1">
    <property type="nucleotide sequence ID" value="NZ_FNZH01000002.1"/>
</dbReference>
<dbReference type="Proteomes" id="UP000199403">
    <property type="component" value="Unassembled WGS sequence"/>
</dbReference>
<dbReference type="AlphaFoldDB" id="A0A1H6WFA2"/>
<dbReference type="PROSITE" id="PS01124">
    <property type="entry name" value="HTH_ARAC_FAMILY_2"/>
    <property type="match status" value="1"/>
</dbReference>
<feature type="domain" description="HTH araC/xylS-type" evidence="4">
    <location>
        <begin position="180"/>
        <end position="278"/>
    </location>
</feature>
<dbReference type="PANTHER" id="PTHR43280:SF32">
    <property type="entry name" value="TRANSCRIPTIONAL REGULATORY PROTEIN"/>
    <property type="match status" value="1"/>
</dbReference>
<evidence type="ECO:0000313" key="6">
    <source>
        <dbReference type="Proteomes" id="UP000199403"/>
    </source>
</evidence>
<sequence>MHKIFEIDSLEGSFHLADGNDFAVLLRETEKHLKFIWNYGGLPMHLLVDEQPIVLEANQLLSCTYLQKITVLQKQGAPELLLLAFNRGFYCIHTHDSEVSCNGFLFFGSNYTPMVELDDAEIGRLRTLVSVLQEEFDTRDQNQEEMLRLLLKRFIIRISRLARKQLIKRKLPEKELELIRQFNVLVEEHFKTYHQVNDYADLMHRAPKTLANIFAQQGDKSPLEIIHGRIALEAKRLLLYTEKSSKEIGWELGFEDPSQFNRFFKKQTKLPPRQFREQFSTYAFK</sequence>
<evidence type="ECO:0000256" key="2">
    <source>
        <dbReference type="ARBA" id="ARBA00023125"/>
    </source>
</evidence>
<dbReference type="OrthoDB" id="9793451at2"/>
<dbReference type="SUPFAM" id="SSF46689">
    <property type="entry name" value="Homeodomain-like"/>
    <property type="match status" value="1"/>
</dbReference>
<dbReference type="Pfam" id="PF12833">
    <property type="entry name" value="HTH_18"/>
    <property type="match status" value="1"/>
</dbReference>
<dbReference type="InterPro" id="IPR009057">
    <property type="entry name" value="Homeodomain-like_sf"/>
</dbReference>